<dbReference type="Gene3D" id="3.40.50.880">
    <property type="match status" value="1"/>
</dbReference>
<dbReference type="SUPFAM" id="SSF52317">
    <property type="entry name" value="Class I glutamine amidotransferase-like"/>
    <property type="match status" value="1"/>
</dbReference>
<accession>A0A7C9HTW9</accession>
<keyword evidence="1" id="KW-0472">Membrane</keyword>
<keyword evidence="3" id="KW-1185">Reference proteome</keyword>
<dbReference type="InterPro" id="IPR029062">
    <property type="entry name" value="Class_I_gatase-like"/>
</dbReference>
<comment type="caution">
    <text evidence="2">The sequence shown here is derived from an EMBL/GenBank/DDBJ whole genome shotgun (WGS) entry which is preliminary data.</text>
</comment>
<dbReference type="EMBL" id="WOXT01000003">
    <property type="protein sequence ID" value="MUV14751.1"/>
    <property type="molecule type" value="Genomic_DNA"/>
</dbReference>
<dbReference type="PANTHER" id="PTHR37947">
    <property type="entry name" value="BLL2462 PROTEIN"/>
    <property type="match status" value="1"/>
</dbReference>
<protein>
    <submittedName>
        <fullName evidence="2">Carboxypeptidase regulatory-like domain-containing protein</fullName>
    </submittedName>
</protein>
<keyword evidence="2" id="KW-0378">Hydrolase</keyword>
<proteinExistence type="predicted"/>
<reference evidence="2 3" key="1">
    <citation type="submission" date="2019-12" db="EMBL/GenBank/DDBJ databases">
        <authorList>
            <person name="Xu J."/>
        </authorList>
    </citation>
    <scope>NUCLEOTIDE SEQUENCE [LARGE SCALE GENOMIC DNA]</scope>
    <source>
        <strain evidence="2 3">HX-5-24</strain>
    </source>
</reference>
<dbReference type="Proteomes" id="UP000479692">
    <property type="component" value="Unassembled WGS sequence"/>
</dbReference>
<dbReference type="AlphaFoldDB" id="A0A7C9HTW9"/>
<name>A0A7C9HTW9_9GAMM</name>
<evidence type="ECO:0000256" key="1">
    <source>
        <dbReference type="SAM" id="Phobius"/>
    </source>
</evidence>
<sequence>MNAMTFGTHTFDLAVVVGCVLAIVVVFSMTRLIVRHMRTAATQRAATWRVAVLVLAQPVCAALLYFALLPPTTPGEAGTLVVATAETPASALGAGQGGDAVVALPEAPALAGVERAPDLGTALRRHPGMQRIRVLGAGLEARDREAVHGDAVAFVPNALKPGLIELDAPVRAIAGGTFRIDGRAHGLRGGSAELRDPAGLRVDRAALNEEGRFTLSATTRVPGAATFTLRLRDAAQRVVEEIALPLEVEAQPAPRALLLAGAPGPEIKYLRRWARDAGIALQVQMSVGGGAQLGDAPIALNATSLKGFDLVILDDRAWSSLGEGQRVALTDALHGGLGVLLRVTAALSESEQRRLRALGFAVDAGRDAVDVHLLESRRDDDALRARIGPGTRDQARSAAAPVPESPALTRRTLRVAANDGIALLRDQGDQPLALWRAEGRGRVAVWPLTDTYRLVLAGRDDLHAETWSDAVATLARAQSSSPISVEGESRVGERVALCGLSRAATVASPSGKQTPLSIDPASGTRACAAYWPREAGWHQVTSQSRTQRFNVRAVNEAPNLHANLVREATLRLAAESSAANSANAANRPVPQNPGERWPWWLAWLLASAALWWFERARIGFAKAS</sequence>
<keyword evidence="1" id="KW-1133">Transmembrane helix</keyword>
<feature type="transmembrane region" description="Helical" evidence="1">
    <location>
        <begin position="13"/>
        <end position="34"/>
    </location>
</feature>
<evidence type="ECO:0000313" key="3">
    <source>
        <dbReference type="Proteomes" id="UP000479692"/>
    </source>
</evidence>
<keyword evidence="2" id="KW-0121">Carboxypeptidase</keyword>
<gene>
    <name evidence="2" type="ORF">GN331_11100</name>
</gene>
<feature type="transmembrane region" description="Helical" evidence="1">
    <location>
        <begin position="46"/>
        <end position="68"/>
    </location>
</feature>
<keyword evidence="2" id="KW-0645">Protease</keyword>
<dbReference type="PANTHER" id="PTHR37947:SF1">
    <property type="entry name" value="BLL2462 PROTEIN"/>
    <property type="match status" value="1"/>
</dbReference>
<dbReference type="RefSeq" id="WP_156642111.1">
    <property type="nucleotide sequence ID" value="NZ_WOXT01000003.1"/>
</dbReference>
<dbReference type="GO" id="GO:0004180">
    <property type="term" value="F:carboxypeptidase activity"/>
    <property type="evidence" value="ECO:0007669"/>
    <property type="project" value="UniProtKB-KW"/>
</dbReference>
<organism evidence="2 3">
    <name type="scientific">Noviluteimonas gilva</name>
    <dbReference type="NCBI Taxonomy" id="2682097"/>
    <lineage>
        <taxon>Bacteria</taxon>
        <taxon>Pseudomonadati</taxon>
        <taxon>Pseudomonadota</taxon>
        <taxon>Gammaproteobacteria</taxon>
        <taxon>Lysobacterales</taxon>
        <taxon>Lysobacteraceae</taxon>
        <taxon>Noviluteimonas</taxon>
    </lineage>
</organism>
<evidence type="ECO:0000313" key="2">
    <source>
        <dbReference type="EMBL" id="MUV14751.1"/>
    </source>
</evidence>
<keyword evidence="1" id="KW-0812">Transmembrane</keyword>